<organism evidence="2 3">
    <name type="scientific">Candolleomyces eurysporus</name>
    <dbReference type="NCBI Taxonomy" id="2828524"/>
    <lineage>
        <taxon>Eukaryota</taxon>
        <taxon>Fungi</taxon>
        <taxon>Dikarya</taxon>
        <taxon>Basidiomycota</taxon>
        <taxon>Agaricomycotina</taxon>
        <taxon>Agaricomycetes</taxon>
        <taxon>Agaricomycetidae</taxon>
        <taxon>Agaricales</taxon>
        <taxon>Agaricineae</taxon>
        <taxon>Psathyrellaceae</taxon>
        <taxon>Candolleomyces</taxon>
    </lineage>
</organism>
<keyword evidence="1" id="KW-1133">Transmembrane helix</keyword>
<feature type="non-terminal residue" evidence="2">
    <location>
        <position position="202"/>
    </location>
</feature>
<dbReference type="Proteomes" id="UP001140091">
    <property type="component" value="Unassembled WGS sequence"/>
</dbReference>
<protein>
    <submittedName>
        <fullName evidence="2">Uncharacterized protein</fullName>
    </submittedName>
</protein>
<keyword evidence="3" id="KW-1185">Reference proteome</keyword>
<sequence>MVQVRRLMNFLIALMTLTELILIILISENAWQVLCRGPMDPSSILIPPKSAAATPILNGFVALLVQLFFARKIQTQAKWMWASMTLPWVIVMLSLLQFAASIGTTVLYVQTAQKSFEITATKPAVIIQLGGTLACDGLIMCCMVGIPNPALRLSQRLLSGLLINVIENSALTTVCVALNLAFVVAEPRDYTHLAFQNVIGGM</sequence>
<evidence type="ECO:0000313" key="2">
    <source>
        <dbReference type="EMBL" id="KAJ2923775.1"/>
    </source>
</evidence>
<feature type="transmembrane region" description="Helical" evidence="1">
    <location>
        <begin position="124"/>
        <end position="146"/>
    </location>
</feature>
<dbReference type="OrthoDB" id="3262409at2759"/>
<evidence type="ECO:0000313" key="3">
    <source>
        <dbReference type="Proteomes" id="UP001140091"/>
    </source>
</evidence>
<keyword evidence="1" id="KW-0472">Membrane</keyword>
<proteinExistence type="predicted"/>
<evidence type="ECO:0000256" key="1">
    <source>
        <dbReference type="SAM" id="Phobius"/>
    </source>
</evidence>
<dbReference type="AlphaFoldDB" id="A0A9W8IW48"/>
<reference evidence="2" key="1">
    <citation type="submission" date="2022-06" db="EMBL/GenBank/DDBJ databases">
        <title>Genome Sequence of Candolleomyces eurysporus.</title>
        <authorList>
            <person name="Buettner E."/>
        </authorList>
    </citation>
    <scope>NUCLEOTIDE SEQUENCE</scope>
    <source>
        <strain evidence="2">VTCC 930004</strain>
    </source>
</reference>
<gene>
    <name evidence="2" type="ORF">H1R20_g13324</name>
</gene>
<feature type="transmembrane region" description="Helical" evidence="1">
    <location>
        <begin position="81"/>
        <end position="104"/>
    </location>
</feature>
<feature type="transmembrane region" description="Helical" evidence="1">
    <location>
        <begin position="51"/>
        <end position="69"/>
    </location>
</feature>
<comment type="caution">
    <text evidence="2">The sequence shown here is derived from an EMBL/GenBank/DDBJ whole genome shotgun (WGS) entry which is preliminary data.</text>
</comment>
<dbReference type="EMBL" id="JANBPK010001282">
    <property type="protein sequence ID" value="KAJ2923775.1"/>
    <property type="molecule type" value="Genomic_DNA"/>
</dbReference>
<name>A0A9W8IW48_9AGAR</name>
<feature type="transmembrane region" description="Helical" evidence="1">
    <location>
        <begin position="7"/>
        <end position="31"/>
    </location>
</feature>
<accession>A0A9W8IW48</accession>
<keyword evidence="1" id="KW-0812">Transmembrane</keyword>